<protein>
    <submittedName>
        <fullName evidence="1">YdeI/OmpD-associated family protein</fullName>
    </submittedName>
</protein>
<gene>
    <name evidence="1" type="ORF">GCM10009799_38090</name>
</gene>
<comment type="caution">
    <text evidence="1">The sequence shown here is derived from an EMBL/GenBank/DDBJ whole genome shotgun (WGS) entry which is preliminary data.</text>
</comment>
<reference evidence="2" key="1">
    <citation type="journal article" date="2019" name="Int. J. Syst. Evol. Microbiol.">
        <title>The Global Catalogue of Microorganisms (GCM) 10K type strain sequencing project: providing services to taxonomists for standard genome sequencing and annotation.</title>
        <authorList>
            <consortium name="The Broad Institute Genomics Platform"/>
            <consortium name="The Broad Institute Genome Sequencing Center for Infectious Disease"/>
            <person name="Wu L."/>
            <person name="Ma J."/>
        </authorList>
    </citation>
    <scope>NUCLEOTIDE SEQUENCE [LARGE SCALE GENOMIC DNA]</scope>
    <source>
        <strain evidence="2">JCM 15313</strain>
    </source>
</reference>
<organism evidence="1 2">
    <name type="scientific">Nocardiopsis rhodophaea</name>
    <dbReference type="NCBI Taxonomy" id="280238"/>
    <lineage>
        <taxon>Bacteria</taxon>
        <taxon>Bacillati</taxon>
        <taxon>Actinomycetota</taxon>
        <taxon>Actinomycetes</taxon>
        <taxon>Streptosporangiales</taxon>
        <taxon>Nocardiopsidaceae</taxon>
        <taxon>Nocardiopsis</taxon>
    </lineage>
</organism>
<dbReference type="Pfam" id="PF13376">
    <property type="entry name" value="OmdA"/>
    <property type="match status" value="1"/>
</dbReference>
<keyword evidence="2" id="KW-1185">Reference proteome</keyword>
<name>A0ABP5ESY6_9ACTN</name>
<evidence type="ECO:0000313" key="1">
    <source>
        <dbReference type="EMBL" id="GAA2006956.1"/>
    </source>
</evidence>
<dbReference type="Proteomes" id="UP001501585">
    <property type="component" value="Unassembled WGS sequence"/>
</dbReference>
<sequence length="188" mass="21708">MTTADITFAAQDGWEEWLEKNHDAQSGVWLRIAKKDSGVRTVSYGEALDAALCFGWIDGQRKSLDATYWSIRFTPRRANSRWSKVNRGKAEALIAQGRMREPGLREVELAKSDGRWDAAYESQKSMRVPADLQAALDENPAAKEFFAELDSKNRYAILYRIQDAKKPETRARRLQKYLDMLNRREKIY</sequence>
<dbReference type="RefSeq" id="WP_344164203.1">
    <property type="nucleotide sequence ID" value="NZ_BAAAPC010000017.1"/>
</dbReference>
<accession>A0ABP5ESY6</accession>
<proteinExistence type="predicted"/>
<evidence type="ECO:0000313" key="2">
    <source>
        <dbReference type="Proteomes" id="UP001501585"/>
    </source>
</evidence>
<dbReference type="EMBL" id="BAAAPC010000017">
    <property type="protein sequence ID" value="GAA2006956.1"/>
    <property type="molecule type" value="Genomic_DNA"/>
</dbReference>